<feature type="compositionally biased region" description="Polar residues" evidence="1">
    <location>
        <begin position="40"/>
        <end position="49"/>
    </location>
</feature>
<evidence type="ECO:0000256" key="1">
    <source>
        <dbReference type="SAM" id="MobiDB-lite"/>
    </source>
</evidence>
<keyword evidence="3" id="KW-1185">Reference proteome</keyword>
<evidence type="ECO:0000313" key="3">
    <source>
        <dbReference type="Proteomes" id="UP001174934"/>
    </source>
</evidence>
<protein>
    <submittedName>
        <fullName evidence="2">Uncharacterized protein</fullName>
    </submittedName>
</protein>
<sequence>MSGVNPYQPANGRAVARHPMAPGRARTRSASPVCRRYVQPANSNQQASIRSREHEPPATSIPVVAPRVISPGGSATVNTVSNRRIQDPEHMEKRRRREARFAEVHRRREADRLVHLQRKQAEDSEVISRRRIEYDSIGFMMRAEKADIEQRFDTDKANVKALREYQMAEVKARWDQQEAEIESRRDAERLAFYALWDQVAVKLVERWGVDMDEDMEDLVG</sequence>
<comment type="caution">
    <text evidence="2">The sequence shown here is derived from an EMBL/GenBank/DDBJ whole genome shotgun (WGS) entry which is preliminary data.</text>
</comment>
<gene>
    <name evidence="2" type="ORF">B0T17DRAFT_600731</name>
</gene>
<proteinExistence type="predicted"/>
<dbReference type="EMBL" id="JAULSR010000004">
    <property type="protein sequence ID" value="KAK0622004.1"/>
    <property type="molecule type" value="Genomic_DNA"/>
</dbReference>
<organism evidence="2 3">
    <name type="scientific">Bombardia bombarda</name>
    <dbReference type="NCBI Taxonomy" id="252184"/>
    <lineage>
        <taxon>Eukaryota</taxon>
        <taxon>Fungi</taxon>
        <taxon>Dikarya</taxon>
        <taxon>Ascomycota</taxon>
        <taxon>Pezizomycotina</taxon>
        <taxon>Sordariomycetes</taxon>
        <taxon>Sordariomycetidae</taxon>
        <taxon>Sordariales</taxon>
        <taxon>Lasiosphaeriaceae</taxon>
        <taxon>Bombardia</taxon>
    </lineage>
</organism>
<dbReference type="AlphaFoldDB" id="A0AA39WUS7"/>
<feature type="region of interest" description="Disordered" evidence="1">
    <location>
        <begin position="1"/>
        <end position="59"/>
    </location>
</feature>
<reference evidence="2" key="1">
    <citation type="submission" date="2023-06" db="EMBL/GenBank/DDBJ databases">
        <title>Genome-scale phylogeny and comparative genomics of the fungal order Sordariales.</title>
        <authorList>
            <consortium name="Lawrence Berkeley National Laboratory"/>
            <person name="Hensen N."/>
            <person name="Bonometti L."/>
            <person name="Westerberg I."/>
            <person name="Brannstrom I.O."/>
            <person name="Guillou S."/>
            <person name="Cros-Aarteil S."/>
            <person name="Calhoun S."/>
            <person name="Haridas S."/>
            <person name="Kuo A."/>
            <person name="Mondo S."/>
            <person name="Pangilinan J."/>
            <person name="Riley R."/>
            <person name="LaButti K."/>
            <person name="Andreopoulos B."/>
            <person name="Lipzen A."/>
            <person name="Chen C."/>
            <person name="Yanf M."/>
            <person name="Daum C."/>
            <person name="Ng V."/>
            <person name="Clum A."/>
            <person name="Steindorff A."/>
            <person name="Ohm R."/>
            <person name="Martin F."/>
            <person name="Silar P."/>
            <person name="Natvig D."/>
            <person name="Lalanne C."/>
            <person name="Gautier V."/>
            <person name="Ament-velasquez S.L."/>
            <person name="Kruys A."/>
            <person name="Hutchinson M.I."/>
            <person name="Powell A.J."/>
            <person name="Barry K."/>
            <person name="Miller A.N."/>
            <person name="Grigoriev I.V."/>
            <person name="Debuchy R."/>
            <person name="Gladieux P."/>
            <person name="Thoren M.H."/>
            <person name="Johannesson H."/>
        </authorList>
    </citation>
    <scope>NUCLEOTIDE SEQUENCE</scope>
    <source>
        <strain evidence="2">SMH3391-2</strain>
    </source>
</reference>
<dbReference type="Proteomes" id="UP001174934">
    <property type="component" value="Unassembled WGS sequence"/>
</dbReference>
<evidence type="ECO:0000313" key="2">
    <source>
        <dbReference type="EMBL" id="KAK0622004.1"/>
    </source>
</evidence>
<accession>A0AA39WUS7</accession>
<name>A0AA39WUS7_9PEZI</name>